<evidence type="ECO:0000313" key="6">
    <source>
        <dbReference type="Proteomes" id="UP000503820"/>
    </source>
</evidence>
<dbReference type="Proteomes" id="UP000503820">
    <property type="component" value="Unassembled WGS sequence"/>
</dbReference>
<dbReference type="AlphaFoldDB" id="A0A7J0BSE0"/>
<evidence type="ECO:0000256" key="2">
    <source>
        <dbReference type="PROSITE-ProRule" id="PRU00285"/>
    </source>
</evidence>
<dbReference type="GO" id="GO:0009408">
    <property type="term" value="P:response to heat"/>
    <property type="evidence" value="ECO:0007669"/>
    <property type="project" value="InterPro"/>
</dbReference>
<dbReference type="RefSeq" id="WP_174409301.1">
    <property type="nucleotide sequence ID" value="NZ_BLVP01000007.1"/>
</dbReference>
<dbReference type="Pfam" id="PF00011">
    <property type="entry name" value="HSP20"/>
    <property type="match status" value="1"/>
</dbReference>
<dbReference type="CDD" id="cd06464">
    <property type="entry name" value="ACD_sHsps-like"/>
    <property type="match status" value="1"/>
</dbReference>
<comment type="caution">
    <text evidence="5">The sequence shown here is derived from an EMBL/GenBank/DDBJ whole genome shotgun (WGS) entry which is preliminary data.</text>
</comment>
<protein>
    <submittedName>
        <fullName evidence="5">Molecular chaperone Hsp20</fullName>
    </submittedName>
</protein>
<organism evidence="5 6">
    <name type="scientific">Desulfovibrio psychrotolerans</name>
    <dbReference type="NCBI Taxonomy" id="415242"/>
    <lineage>
        <taxon>Bacteria</taxon>
        <taxon>Pseudomonadati</taxon>
        <taxon>Thermodesulfobacteriota</taxon>
        <taxon>Desulfovibrionia</taxon>
        <taxon>Desulfovibrionales</taxon>
        <taxon>Desulfovibrionaceae</taxon>
        <taxon>Desulfovibrio</taxon>
    </lineage>
</organism>
<sequence length="120" mass="13052">MNKDVAKAEATLHRVVPASDIIEQEDGFRIVMDVPGVVREALAIQIEENELTVTGRGGCATGEGVRPVHSEFCDVEYARTFTLTDMVDKDAITANLADGVLELFLPRAQAAKPRRIEITG</sequence>
<keyword evidence="1" id="KW-0346">Stress response</keyword>
<evidence type="ECO:0000313" key="5">
    <source>
        <dbReference type="EMBL" id="GFM36633.1"/>
    </source>
</evidence>
<dbReference type="InterPro" id="IPR008978">
    <property type="entry name" value="HSP20-like_chaperone"/>
</dbReference>
<dbReference type="Gene3D" id="2.60.40.790">
    <property type="match status" value="1"/>
</dbReference>
<comment type="similarity">
    <text evidence="2 3">Belongs to the small heat shock protein (HSP20) family.</text>
</comment>
<reference evidence="5 6" key="1">
    <citation type="submission" date="2020-05" db="EMBL/GenBank/DDBJ databases">
        <title>Draft genome sequence of Desulfovibrio psychrotolerans JS1T.</title>
        <authorList>
            <person name="Ueno A."/>
            <person name="Tamazawa S."/>
            <person name="Tamamura S."/>
            <person name="Murakami T."/>
            <person name="Kiyama T."/>
            <person name="Inomata H."/>
            <person name="Amano Y."/>
            <person name="Miyakawa K."/>
            <person name="Tamaki H."/>
            <person name="Naganuma T."/>
            <person name="Kaneko K."/>
        </authorList>
    </citation>
    <scope>NUCLEOTIDE SEQUENCE [LARGE SCALE GENOMIC DNA]</scope>
    <source>
        <strain evidence="5 6">JS1</strain>
    </source>
</reference>
<keyword evidence="6" id="KW-1185">Reference proteome</keyword>
<evidence type="ECO:0000256" key="3">
    <source>
        <dbReference type="RuleBase" id="RU003616"/>
    </source>
</evidence>
<dbReference type="EMBL" id="BLVP01000007">
    <property type="protein sequence ID" value="GFM36633.1"/>
    <property type="molecule type" value="Genomic_DNA"/>
</dbReference>
<dbReference type="SUPFAM" id="SSF49764">
    <property type="entry name" value="HSP20-like chaperones"/>
    <property type="match status" value="1"/>
</dbReference>
<name>A0A7J0BSE0_9BACT</name>
<evidence type="ECO:0000256" key="1">
    <source>
        <dbReference type="ARBA" id="ARBA00023016"/>
    </source>
</evidence>
<dbReference type="InterPro" id="IPR044587">
    <property type="entry name" value="HSP21-like"/>
</dbReference>
<dbReference type="PANTHER" id="PTHR46733">
    <property type="entry name" value="26.5 KDA HEAT SHOCK PROTEIN, MITOCHONDRIAL"/>
    <property type="match status" value="1"/>
</dbReference>
<evidence type="ECO:0000259" key="4">
    <source>
        <dbReference type="PROSITE" id="PS01031"/>
    </source>
</evidence>
<dbReference type="InterPro" id="IPR002068">
    <property type="entry name" value="A-crystallin/Hsp20_dom"/>
</dbReference>
<proteinExistence type="inferred from homology"/>
<accession>A0A7J0BSE0</accession>
<dbReference type="PANTHER" id="PTHR46733:SF4">
    <property type="entry name" value="HEAT SHOCK PROTEIN 21, CHLOROPLASTIC"/>
    <property type="match status" value="1"/>
</dbReference>
<feature type="domain" description="SHSP" evidence="4">
    <location>
        <begin position="10"/>
        <end position="120"/>
    </location>
</feature>
<dbReference type="PROSITE" id="PS01031">
    <property type="entry name" value="SHSP"/>
    <property type="match status" value="1"/>
</dbReference>
<gene>
    <name evidence="5" type="ORF">DSM19430T_13170</name>
</gene>